<reference evidence="1 2" key="1">
    <citation type="submission" date="2017-04" db="EMBL/GenBank/DDBJ databases">
        <authorList>
            <person name="Afonso C.L."/>
            <person name="Miller P.J."/>
            <person name="Scott M.A."/>
            <person name="Spackman E."/>
            <person name="Goraichik I."/>
            <person name="Dimitrov K.M."/>
            <person name="Suarez D.L."/>
            <person name="Swayne D.E."/>
        </authorList>
    </citation>
    <scope>NUCLEOTIDE SEQUENCE [LARGE SCALE GENOMIC DNA]</scope>
    <source>
        <strain evidence="1 2">DSM 21164</strain>
    </source>
</reference>
<dbReference type="AlphaFoldDB" id="A0A1W1YMQ4"/>
<dbReference type="OrthoDB" id="1196563at2"/>
<dbReference type="EMBL" id="FWXO01000001">
    <property type="protein sequence ID" value="SMC37406.1"/>
    <property type="molecule type" value="Genomic_DNA"/>
</dbReference>
<dbReference type="STRING" id="504486.SAMN05660703_0677"/>
<sequence length="352" mass="41092">MSINQIVTPLDSAVLETNEQYQVYFKIVTHAFNELVEKIANEKICTPVEASFVMQYGGLLTYSLEAFRVKYLFDADEKMRIDLTESGFPNYLEFRYLFNDLELKQEHINKLPKLESVKAEFLETLLKDKQPIAEHKLHQAASLVYYTSVDQQYIFRRFVQGKILAAKGNEFGAQYMVSWSFYDVTTNRPFICFMYFDLYKEKLEDYKSEIYKVLENTADRDMPIDMMAYAIDKKLEHLHPKKIRKFDLGPLHSVFAKDEIAITHIILKGIVEKTFDLSAYAISVRVDEAISTGAFTEGSFFNKQQLQVWEAKPQKKYLFCSHRVMQSLYDNIPETINSLTQDPIEIRSLKLN</sequence>
<evidence type="ECO:0000313" key="2">
    <source>
        <dbReference type="Proteomes" id="UP000192360"/>
    </source>
</evidence>
<gene>
    <name evidence="1" type="ORF">SAMN05660703_0677</name>
</gene>
<proteinExistence type="predicted"/>
<dbReference type="Proteomes" id="UP000192360">
    <property type="component" value="Unassembled WGS sequence"/>
</dbReference>
<dbReference type="RefSeq" id="WP_084059968.1">
    <property type="nucleotide sequence ID" value="NZ_FWXO01000001.1"/>
</dbReference>
<accession>A0A1W1YMQ4</accession>
<name>A0A1W1YMQ4_9FLAO</name>
<organism evidence="1 2">
    <name type="scientific">Cellulophaga tyrosinoxydans</name>
    <dbReference type="NCBI Taxonomy" id="504486"/>
    <lineage>
        <taxon>Bacteria</taxon>
        <taxon>Pseudomonadati</taxon>
        <taxon>Bacteroidota</taxon>
        <taxon>Flavobacteriia</taxon>
        <taxon>Flavobacteriales</taxon>
        <taxon>Flavobacteriaceae</taxon>
        <taxon>Cellulophaga</taxon>
    </lineage>
</organism>
<evidence type="ECO:0000313" key="1">
    <source>
        <dbReference type="EMBL" id="SMC37406.1"/>
    </source>
</evidence>
<protein>
    <submittedName>
        <fullName evidence="1">Uncharacterized protein</fullName>
    </submittedName>
</protein>
<keyword evidence="2" id="KW-1185">Reference proteome</keyword>